<reference evidence="9" key="1">
    <citation type="submission" date="2023-01" db="EMBL/GenBank/DDBJ databases">
        <title>The genome sequence of Kordiimonadaceae bacterium 6D33.</title>
        <authorList>
            <person name="Liu Y."/>
        </authorList>
    </citation>
    <scope>NUCLEOTIDE SEQUENCE</scope>
    <source>
        <strain evidence="9">6D33</strain>
    </source>
</reference>
<evidence type="ECO:0000256" key="6">
    <source>
        <dbReference type="ARBA" id="ARBA00023136"/>
    </source>
</evidence>
<evidence type="ECO:0000256" key="1">
    <source>
        <dbReference type="ARBA" id="ARBA00004429"/>
    </source>
</evidence>
<accession>A0AAF0BN56</accession>
<evidence type="ECO:0000256" key="2">
    <source>
        <dbReference type="ARBA" id="ARBA00022475"/>
    </source>
</evidence>
<comment type="caution">
    <text evidence="7">Lacks conserved residue(s) required for the propagation of feature annotation.</text>
</comment>
<comment type="subcellular location">
    <subcellularLocation>
        <location evidence="1 7">Cell inner membrane</location>
        <topology evidence="1 7">Multi-pass membrane protein</topology>
    </subcellularLocation>
</comment>
<feature type="domain" description="TRAP C4-dicarboxylate transport system permease DctM subunit" evidence="8">
    <location>
        <begin position="9"/>
        <end position="415"/>
    </location>
</feature>
<dbReference type="InterPro" id="IPR004681">
    <property type="entry name" value="TRAP_DctM"/>
</dbReference>
<keyword evidence="10" id="KW-1185">Reference proteome</keyword>
<feature type="transmembrane region" description="Helical" evidence="7">
    <location>
        <begin position="103"/>
        <end position="124"/>
    </location>
</feature>
<dbReference type="Proteomes" id="UP001217500">
    <property type="component" value="Chromosome"/>
</dbReference>
<feature type="transmembrane region" description="Helical" evidence="7">
    <location>
        <begin position="396"/>
        <end position="420"/>
    </location>
</feature>
<keyword evidence="2" id="KW-1003">Cell membrane</keyword>
<dbReference type="PIRSF" id="PIRSF006066">
    <property type="entry name" value="HI0050"/>
    <property type="match status" value="1"/>
</dbReference>
<feature type="transmembrane region" description="Helical" evidence="7">
    <location>
        <begin position="315"/>
        <end position="345"/>
    </location>
</feature>
<dbReference type="GO" id="GO:0005886">
    <property type="term" value="C:plasma membrane"/>
    <property type="evidence" value="ECO:0007669"/>
    <property type="project" value="UniProtKB-SubCell"/>
</dbReference>
<dbReference type="PANTHER" id="PTHR33362:SF2">
    <property type="entry name" value="TRAP TRANSPORTER LARGE PERMEASE PROTEIN"/>
    <property type="match status" value="1"/>
</dbReference>
<dbReference type="NCBIfam" id="TIGR00786">
    <property type="entry name" value="dctM"/>
    <property type="match status" value="1"/>
</dbReference>
<dbReference type="PANTHER" id="PTHR33362">
    <property type="entry name" value="SIALIC ACID TRAP TRANSPORTER PERMEASE PROTEIN SIAT-RELATED"/>
    <property type="match status" value="1"/>
</dbReference>
<feature type="transmembrane region" description="Helical" evidence="7">
    <location>
        <begin position="357"/>
        <end position="384"/>
    </location>
</feature>
<keyword evidence="5 7" id="KW-1133">Transmembrane helix</keyword>
<comment type="subunit">
    <text evidence="7">The complex comprises the extracytoplasmic solute receptor protein and the two transmembrane proteins.</text>
</comment>
<dbReference type="EMBL" id="CP116805">
    <property type="protein sequence ID" value="WCL55575.1"/>
    <property type="molecule type" value="Genomic_DNA"/>
</dbReference>
<keyword evidence="6 7" id="KW-0472">Membrane</keyword>
<evidence type="ECO:0000256" key="5">
    <source>
        <dbReference type="ARBA" id="ARBA00022989"/>
    </source>
</evidence>
<keyword evidence="7" id="KW-0813">Transport</keyword>
<dbReference type="Pfam" id="PF06808">
    <property type="entry name" value="DctM"/>
    <property type="match status" value="1"/>
</dbReference>
<dbReference type="RefSeq" id="WP_289505408.1">
    <property type="nucleotide sequence ID" value="NZ_CP116805.1"/>
</dbReference>
<dbReference type="AlphaFoldDB" id="A0AAF0BN56"/>
<evidence type="ECO:0000313" key="9">
    <source>
        <dbReference type="EMBL" id="WCL55575.1"/>
    </source>
</evidence>
<feature type="transmembrane region" description="Helical" evidence="7">
    <location>
        <begin position="241"/>
        <end position="259"/>
    </location>
</feature>
<evidence type="ECO:0000313" key="10">
    <source>
        <dbReference type="Proteomes" id="UP001217500"/>
    </source>
</evidence>
<evidence type="ECO:0000259" key="8">
    <source>
        <dbReference type="Pfam" id="PF06808"/>
    </source>
</evidence>
<feature type="transmembrane region" description="Helical" evidence="7">
    <location>
        <begin position="136"/>
        <end position="163"/>
    </location>
</feature>
<dbReference type="KEGG" id="gso:PH603_07345"/>
<organism evidence="9 10">
    <name type="scientific">Gimibacter soli</name>
    <dbReference type="NCBI Taxonomy" id="3024400"/>
    <lineage>
        <taxon>Bacteria</taxon>
        <taxon>Pseudomonadati</taxon>
        <taxon>Pseudomonadota</taxon>
        <taxon>Alphaproteobacteria</taxon>
        <taxon>Kordiimonadales</taxon>
        <taxon>Temperatibacteraceae</taxon>
        <taxon>Gimibacter</taxon>
    </lineage>
</organism>
<dbReference type="GO" id="GO:0022857">
    <property type="term" value="F:transmembrane transporter activity"/>
    <property type="evidence" value="ECO:0007669"/>
    <property type="project" value="UniProtKB-UniRule"/>
</dbReference>
<feature type="transmembrane region" description="Helical" evidence="7">
    <location>
        <begin position="169"/>
        <end position="195"/>
    </location>
</feature>
<proteinExistence type="inferred from homology"/>
<protein>
    <recommendedName>
        <fullName evidence="7">TRAP transporter large permease protein</fullName>
    </recommendedName>
</protein>
<evidence type="ECO:0000256" key="7">
    <source>
        <dbReference type="RuleBase" id="RU369079"/>
    </source>
</evidence>
<dbReference type="InterPro" id="IPR010656">
    <property type="entry name" value="DctM"/>
</dbReference>
<name>A0AAF0BN56_9PROT</name>
<keyword evidence="3 7" id="KW-0997">Cell inner membrane</keyword>
<feature type="transmembrane region" description="Helical" evidence="7">
    <location>
        <begin position="271"/>
        <end position="295"/>
    </location>
</feature>
<comment type="similarity">
    <text evidence="7">Belongs to the TRAP transporter large permease family.</text>
</comment>
<sequence length="427" mass="44700">MVALIIASVVALLLICGVAVAYVTGAGITLAYFLTDHAKYLAIAPQRMFASMDVFALMAMPLFIWAGELMNRTGITRSLVDFAMLLMGRFRGGLGHVNVATSVFFAGISGSAAADVAALSNTLVPQMERQGYDKTYAGAITAASSVIGPIIPPSIIMILYGAIMSTDVAALFAAGLVPGLLLALALIILNAWLAWKEGHPGGKKEDIPPFWPTLRLALPALSLPAIILGGIVFGVTTPIEAGALAVIAALVIGGTRRTISLGDFLTSLQRTLFLMGSIFVILAAGSLIAYLMALAQVPEAIAGAVQAADMTGYKYLILIMLVYVVMGMGIDLMVALAMVTPLLIPEAIAQGFHPVQLGVLVCLNLTIGLITPPMGGAIVMVSTITGSSYWALVRRLIPFMIAEFAVLILVMAFPDLTLALPRAMGLL</sequence>
<comment type="function">
    <text evidence="7">Part of the tripartite ATP-independent periplasmic (TRAP) transport system.</text>
</comment>
<evidence type="ECO:0000256" key="3">
    <source>
        <dbReference type="ARBA" id="ARBA00022519"/>
    </source>
</evidence>
<evidence type="ECO:0000256" key="4">
    <source>
        <dbReference type="ARBA" id="ARBA00022692"/>
    </source>
</evidence>
<feature type="transmembrane region" description="Helical" evidence="7">
    <location>
        <begin position="49"/>
        <end position="67"/>
    </location>
</feature>
<feature type="transmembrane region" description="Helical" evidence="7">
    <location>
        <begin position="216"/>
        <end position="235"/>
    </location>
</feature>
<gene>
    <name evidence="9" type="ORF">PH603_07345</name>
</gene>
<keyword evidence="4 7" id="KW-0812">Transmembrane</keyword>